<comment type="subcellular location">
    <subcellularLocation>
        <location evidence="1 7">Cell outer membrane</location>
        <topology evidence="1 7">Multi-pass membrane protein</topology>
    </subcellularLocation>
</comment>
<dbReference type="Proteomes" id="UP001213309">
    <property type="component" value="Unassembled WGS sequence"/>
</dbReference>
<evidence type="ECO:0000313" key="14">
    <source>
        <dbReference type="EMBL" id="RHE60204.1"/>
    </source>
</evidence>
<name>A0A174SVU6_BACUN</name>
<proteinExistence type="inferred from homology"/>
<dbReference type="EMBL" id="QSVA01000006">
    <property type="protein sequence ID" value="RGN94666.1"/>
    <property type="molecule type" value="Genomic_DNA"/>
</dbReference>
<evidence type="ECO:0000256" key="3">
    <source>
        <dbReference type="ARBA" id="ARBA00022452"/>
    </source>
</evidence>
<dbReference type="SUPFAM" id="SSF49464">
    <property type="entry name" value="Carboxypeptidase regulatory domain-like"/>
    <property type="match status" value="1"/>
</dbReference>
<sequence length="1107" mass="123432">MNEDRKKRGLANGKFFTAVAICALFLGSGNVMAAQTASNDSQGVQEQMQSISVTVTVVDTKGEPIIGANVIEKGTTNGGITDLDGVSKLNVKPGAILQVSFVGYTTQEVKATSVMKVVLKDDTELLDEVVVVGYGAQKKVNLTGAVANVDVQEAIASRPVTDIAKALQGITPGLSITTNVGGIGVDSNIKLRGATGSLSATEGTSPLILVDNVEVPSLSLVNPDDIASISVLKDAASASIYGTRAAWGVVLITTKTGKKNDKPRVTYSNNFSWSTPTVMPQVAKTYEGAQAMLLAANRSGASTVSSIGYNVDEIAVQKMKEWYNTYGGMSQSELGEMQLGRDFEERGGKYYFYRQFDPLDMFMKDWTPQQKHNLSVSGGSDKTTYNISLGYLNQQGILKVNTDEYDRYNFNANVNTQIRDWWSVRANVMFSRSTKSEPYQYTSGYTDVWYYLLRWPSFYPYADYQGIPFRSAMTEIAQANRESLTNNFTRVNLGTTINPIKDLAINFDYTFALLNDYQKRNGGEVGGWDMFNSSNPLTYNSSFYGATHNRVVERSRYTMSNTFKAYATYEKSFVQKHNLKVMVGMDAETREKLGHSSDRRTLVNFDKPEINLAIGDQYVDGTTYHNDFAAAGFFGRINYDYMGKYLLEVNARYDGSSKFPSGDQWALFPSVSAGWRLSEETFMKWAKPVLSDFKVRGSWGTIGNQDVAANSFLSVMSVNKSSGWVIDGKQVPYIGIPSVVSPSLTWERVTTIDLGFDARFFNNELGVSFDWYQRTTSDMHSPGETLPSTFGSTTMPKVNSGELQGRGFELSIDYNKRFACGLGLTARATLSKIREKITKYNNPNKNIYGNYEGKIIGEIWGYETDRLFQYEDCYQDADGKWFIDTNKVPSQALYETGAFKYGPGDVKYKDLDGNGEITYGEQTLEDHGDLKRIGNTLPNFEYGFSVALTYKDFDFSTFFQGIGSRDVWAVGQTGIPGFMPGEGWLEHQMDYWTPENTDAFYPTPTSHSWINNGQNFLRQTRYLQNMSYLRCKNITLGYTVPEKWMKVITFTSGRIYVSAENLFEFDHTNIPVDPETTEKAAASNGEYKFGKSYPFMRSISFGVQLTF</sequence>
<evidence type="ECO:0000313" key="10">
    <source>
        <dbReference type="EMBL" id="CUP99818.1"/>
    </source>
</evidence>
<evidence type="ECO:0000313" key="13">
    <source>
        <dbReference type="EMBL" id="RGN94666.1"/>
    </source>
</evidence>
<dbReference type="SUPFAM" id="SSF56935">
    <property type="entry name" value="Porins"/>
    <property type="match status" value="1"/>
</dbReference>
<feature type="domain" description="TonB-dependent receptor plug" evidence="9">
    <location>
        <begin position="143"/>
        <end position="249"/>
    </location>
</feature>
<dbReference type="Pfam" id="PF13715">
    <property type="entry name" value="CarbopepD_reg_2"/>
    <property type="match status" value="1"/>
</dbReference>
<dbReference type="Proteomes" id="UP000095766">
    <property type="component" value="Unassembled WGS sequence"/>
</dbReference>
<reference evidence="11 18" key="3">
    <citation type="journal article" date="2019" name="Nat. Med.">
        <title>A library of human gut bacterial isolates paired with longitudinal multiomics data enables mechanistic microbiome research.</title>
        <authorList>
            <person name="Poyet M."/>
            <person name="Groussin M."/>
            <person name="Gibbons S.M."/>
            <person name="Avila-Pacheco J."/>
            <person name="Jiang X."/>
            <person name="Kearney S.M."/>
            <person name="Perrotta A.R."/>
            <person name="Berdy B."/>
            <person name="Zhao S."/>
            <person name="Lieberman T.D."/>
            <person name="Swanson P.K."/>
            <person name="Smith M."/>
            <person name="Roesemann S."/>
            <person name="Alexander J.E."/>
            <person name="Rich S.A."/>
            <person name="Livny J."/>
            <person name="Vlamakis H."/>
            <person name="Clish C."/>
            <person name="Bullock K."/>
            <person name="Deik A."/>
            <person name="Scott J."/>
            <person name="Pierce K.A."/>
            <person name="Xavier R.J."/>
            <person name="Alm E.J."/>
        </authorList>
    </citation>
    <scope>NUCLEOTIDE SEQUENCE [LARGE SCALE GENOMIC DNA]</scope>
    <source>
        <strain evidence="11 18">BIOML-A27</strain>
    </source>
</reference>
<feature type="chain" id="PRO_5042683643" evidence="8">
    <location>
        <begin position="34"/>
        <end position="1107"/>
    </location>
</feature>
<evidence type="ECO:0000259" key="9">
    <source>
        <dbReference type="Pfam" id="PF07715"/>
    </source>
</evidence>
<evidence type="ECO:0000313" key="11">
    <source>
        <dbReference type="EMBL" id="KAB4170819.1"/>
    </source>
</evidence>
<evidence type="ECO:0000256" key="5">
    <source>
        <dbReference type="ARBA" id="ARBA00023136"/>
    </source>
</evidence>
<evidence type="ECO:0000256" key="2">
    <source>
        <dbReference type="ARBA" id="ARBA00022448"/>
    </source>
</evidence>
<keyword evidence="6 7" id="KW-0998">Cell outer membrane</keyword>
<dbReference type="Pfam" id="PF07715">
    <property type="entry name" value="Plug"/>
    <property type="match status" value="1"/>
</dbReference>
<keyword evidence="3 7" id="KW-1134">Transmembrane beta strand</keyword>
<evidence type="ECO:0000256" key="8">
    <source>
        <dbReference type="SAM" id="SignalP"/>
    </source>
</evidence>
<evidence type="ECO:0000313" key="12">
    <source>
        <dbReference type="EMBL" id="MDC1879798.1"/>
    </source>
</evidence>
<dbReference type="AlphaFoldDB" id="A0A174SVU6"/>
<dbReference type="InterPro" id="IPR008969">
    <property type="entry name" value="CarboxyPept-like_regulatory"/>
</dbReference>
<evidence type="ECO:0000313" key="17">
    <source>
        <dbReference type="Proteomes" id="UP000284640"/>
    </source>
</evidence>
<dbReference type="EMBL" id="WCUG01000006">
    <property type="protein sequence ID" value="KAB4170819.1"/>
    <property type="molecule type" value="Genomic_DNA"/>
</dbReference>
<keyword evidence="4 7" id="KW-0812">Transmembrane</keyword>
<protein>
    <submittedName>
        <fullName evidence="10 11">TonB-dependent receptor</fullName>
    </submittedName>
</protein>
<dbReference type="NCBIfam" id="TIGR04056">
    <property type="entry name" value="OMP_RagA_SusC"/>
    <property type="match status" value="1"/>
</dbReference>
<keyword evidence="5 7" id="KW-0472">Membrane</keyword>
<dbReference type="Proteomes" id="UP000284640">
    <property type="component" value="Unassembled WGS sequence"/>
</dbReference>
<reference evidence="16 17" key="2">
    <citation type="submission" date="2018-08" db="EMBL/GenBank/DDBJ databases">
        <title>A genome reference for cultivated species of the human gut microbiota.</title>
        <authorList>
            <person name="Zou Y."/>
            <person name="Xue W."/>
            <person name="Luo G."/>
        </authorList>
    </citation>
    <scope>NUCLEOTIDE SEQUENCE [LARGE SCALE GENOMIC DNA]</scope>
    <source>
        <strain evidence="14 17">AM27-46</strain>
        <strain evidence="13 16">OM03-4</strain>
    </source>
</reference>
<dbReference type="EMBL" id="CZAO01000013">
    <property type="protein sequence ID" value="CUP99818.1"/>
    <property type="molecule type" value="Genomic_DNA"/>
</dbReference>
<evidence type="ECO:0000256" key="6">
    <source>
        <dbReference type="ARBA" id="ARBA00023237"/>
    </source>
</evidence>
<accession>A0A174SVU6</accession>
<dbReference type="InterPro" id="IPR023997">
    <property type="entry name" value="TonB-dep_OMP_SusC/RagA_CS"/>
</dbReference>
<evidence type="ECO:0000256" key="1">
    <source>
        <dbReference type="ARBA" id="ARBA00004571"/>
    </source>
</evidence>
<dbReference type="NCBIfam" id="TIGR04057">
    <property type="entry name" value="SusC_RagA_signa"/>
    <property type="match status" value="1"/>
</dbReference>
<dbReference type="Proteomes" id="UP000433928">
    <property type="component" value="Unassembled WGS sequence"/>
</dbReference>
<dbReference type="InterPro" id="IPR036942">
    <property type="entry name" value="Beta-barrel_TonB_sf"/>
</dbReference>
<reference evidence="12" key="4">
    <citation type="submission" date="2022-10" db="EMBL/GenBank/DDBJ databases">
        <title>Human gut microbiome strain richness.</title>
        <authorList>
            <person name="Chen-Liaw A."/>
        </authorList>
    </citation>
    <scope>NUCLEOTIDE SEQUENCE</scope>
    <source>
        <strain evidence="12">1001713st2_A4_1001713B170214_170313</strain>
    </source>
</reference>
<comment type="similarity">
    <text evidence="7">Belongs to the TonB-dependent receptor family.</text>
</comment>
<dbReference type="PROSITE" id="PS52016">
    <property type="entry name" value="TONB_DEPENDENT_REC_3"/>
    <property type="match status" value="1"/>
</dbReference>
<organism evidence="10 15">
    <name type="scientific">Bacteroides uniformis</name>
    <dbReference type="NCBI Taxonomy" id="820"/>
    <lineage>
        <taxon>Bacteria</taxon>
        <taxon>Pseudomonadati</taxon>
        <taxon>Bacteroidota</taxon>
        <taxon>Bacteroidia</taxon>
        <taxon>Bacteroidales</taxon>
        <taxon>Bacteroidaceae</taxon>
        <taxon>Bacteroides</taxon>
    </lineage>
</organism>
<reference evidence="10 15" key="1">
    <citation type="submission" date="2015-09" db="EMBL/GenBank/DDBJ databases">
        <authorList>
            <consortium name="Pathogen Informatics"/>
        </authorList>
    </citation>
    <scope>NUCLEOTIDE SEQUENCE [LARGE SCALE GENOMIC DNA]</scope>
    <source>
        <strain evidence="10 15">2789STDY5834898</strain>
    </source>
</reference>
<dbReference type="InterPro" id="IPR023996">
    <property type="entry name" value="TonB-dep_OMP_SusC/RagA"/>
</dbReference>
<evidence type="ECO:0000313" key="15">
    <source>
        <dbReference type="Proteomes" id="UP000095766"/>
    </source>
</evidence>
<evidence type="ECO:0000256" key="7">
    <source>
        <dbReference type="PROSITE-ProRule" id="PRU01360"/>
    </source>
</evidence>
<dbReference type="InterPro" id="IPR039426">
    <property type="entry name" value="TonB-dep_rcpt-like"/>
</dbReference>
<keyword evidence="2 7" id="KW-0813">Transport</keyword>
<dbReference type="EMBL" id="JAQNSG010000005">
    <property type="protein sequence ID" value="MDC1879798.1"/>
    <property type="molecule type" value="Genomic_DNA"/>
</dbReference>
<dbReference type="InterPro" id="IPR037066">
    <property type="entry name" value="Plug_dom_sf"/>
</dbReference>
<evidence type="ECO:0000313" key="16">
    <source>
        <dbReference type="Proteomes" id="UP000260759"/>
    </source>
</evidence>
<dbReference type="Gene3D" id="2.170.130.10">
    <property type="entry name" value="TonB-dependent receptor, plug domain"/>
    <property type="match status" value="1"/>
</dbReference>
<dbReference type="GO" id="GO:0009279">
    <property type="term" value="C:cell outer membrane"/>
    <property type="evidence" value="ECO:0007669"/>
    <property type="project" value="UniProtKB-SubCell"/>
</dbReference>
<evidence type="ECO:0000313" key="18">
    <source>
        <dbReference type="Proteomes" id="UP000433928"/>
    </source>
</evidence>
<keyword evidence="8" id="KW-0732">Signal</keyword>
<feature type="signal peptide" evidence="8">
    <location>
        <begin position="1"/>
        <end position="33"/>
    </location>
</feature>
<keyword evidence="10" id="KW-0675">Receptor</keyword>
<dbReference type="EMBL" id="QSKL01000005">
    <property type="protein sequence ID" value="RHE60204.1"/>
    <property type="molecule type" value="Genomic_DNA"/>
</dbReference>
<dbReference type="Proteomes" id="UP000260759">
    <property type="component" value="Unassembled WGS sequence"/>
</dbReference>
<dbReference type="GeneID" id="99749853"/>
<gene>
    <name evidence="14" type="ORF">DW729_09210</name>
    <name evidence="13" type="ORF">DXB37_08910</name>
    <name evidence="10" type="ORF">ERS852510_02891</name>
    <name evidence="11" type="ORF">GAQ59_07470</name>
    <name evidence="12" type="ORF">POZ24_07125</name>
</gene>
<dbReference type="InterPro" id="IPR012910">
    <property type="entry name" value="Plug_dom"/>
</dbReference>
<dbReference type="Gene3D" id="2.40.170.20">
    <property type="entry name" value="TonB-dependent receptor, beta-barrel domain"/>
    <property type="match status" value="1"/>
</dbReference>
<evidence type="ECO:0000256" key="4">
    <source>
        <dbReference type="ARBA" id="ARBA00022692"/>
    </source>
</evidence>
<dbReference type="RefSeq" id="WP_005824930.1">
    <property type="nucleotide sequence ID" value="NZ_BAABYI010000001.1"/>
</dbReference>